<dbReference type="SUPFAM" id="SSF52242">
    <property type="entry name" value="Cobalamin (vitamin B12)-binding domain"/>
    <property type="match status" value="1"/>
</dbReference>
<dbReference type="GO" id="GO:0046872">
    <property type="term" value="F:metal ion binding"/>
    <property type="evidence" value="ECO:0007669"/>
    <property type="project" value="UniProtKB-KW"/>
</dbReference>
<dbReference type="PROSITE" id="PS51332">
    <property type="entry name" value="B12_BINDING"/>
    <property type="match status" value="1"/>
</dbReference>
<gene>
    <name evidence="9" type="ORF">CKO25_00160</name>
</gene>
<evidence type="ECO:0000256" key="3">
    <source>
        <dbReference type="ARBA" id="ARBA00022723"/>
    </source>
</evidence>
<dbReference type="GO" id="GO:0051536">
    <property type="term" value="F:iron-sulfur cluster binding"/>
    <property type="evidence" value="ECO:0007669"/>
    <property type="project" value="UniProtKB-KW"/>
</dbReference>
<keyword evidence="2" id="KW-0949">S-adenosyl-L-methionine</keyword>
<dbReference type="CDD" id="cd01335">
    <property type="entry name" value="Radical_SAM"/>
    <property type="match status" value="1"/>
</dbReference>
<dbReference type="Pfam" id="PF02310">
    <property type="entry name" value="B12-binding"/>
    <property type="match status" value="1"/>
</dbReference>
<dbReference type="Pfam" id="PF04055">
    <property type="entry name" value="Radical_SAM"/>
    <property type="match status" value="1"/>
</dbReference>
<dbReference type="PANTHER" id="PTHR43409:SF16">
    <property type="entry name" value="SLR0320 PROTEIN"/>
    <property type="match status" value="1"/>
</dbReference>
<dbReference type="SFLD" id="SFLDS00029">
    <property type="entry name" value="Radical_SAM"/>
    <property type="match status" value="1"/>
</dbReference>
<dbReference type="SMART" id="SM00729">
    <property type="entry name" value="Elp3"/>
    <property type="match status" value="1"/>
</dbReference>
<dbReference type="Pfam" id="PF13311">
    <property type="entry name" value="DUF4080"/>
    <property type="match status" value="1"/>
</dbReference>
<dbReference type="EMBL" id="NRSD01000001">
    <property type="protein sequence ID" value="MBK1643092.1"/>
    <property type="molecule type" value="Genomic_DNA"/>
</dbReference>
<dbReference type="RefSeq" id="WP_200385896.1">
    <property type="nucleotide sequence ID" value="NZ_NRSD01000001.1"/>
</dbReference>
<dbReference type="SFLD" id="SFLDG01082">
    <property type="entry name" value="B12-binding_domain_containing"/>
    <property type="match status" value="1"/>
</dbReference>
<comment type="caution">
    <text evidence="9">The sequence shown here is derived from an EMBL/GenBank/DDBJ whole genome shotgun (WGS) entry which is preliminary data.</text>
</comment>
<sequence>MSSAIVLATLNARYAHASLALRYLRANLGALREVCVLREFVVGVAPEAVVRALLAERPRLIGLSVAIWNVVPLTRVVTMLKAVAPEVVVVLGGPEVSHEVADQEICARADYVVTGWGEVTFARLAGAILNGVRPLDRVLAGEQPSLDHIILPGAEFSEQDLRHRRLYVEASRGCPFRCAFCLSALDRTAWPFPTARVLSELGQLYSRGARAFRFVDRTFNLNLDHALAVLSFFLERLAAEPAEPLFLHFELIPDHLPEPLKAMLAAFPPGTLQLEVGVQSFNPRVQRLIARRQDNARTEYHLRWLRQETHAHLHTDLILGLPGEDVASFAHGFDRLVRLAPHEIQVGLLKRLRGTPITHDAARFGMRFQAMPPYALIANDLIDAPMLQRLVRFARYWDLIGNSGRFTQTLPLLLAASPFTRFLECVDALYARLGTTHGIALERLYEALHAWLLEHGGDPQQITATLLSDYAASGARGQLGFAPERVRPAPARREDSATPARQRRHLRPRTRSNC</sequence>
<dbReference type="Gene3D" id="3.80.30.20">
    <property type="entry name" value="tm_1862 like domain"/>
    <property type="match status" value="1"/>
</dbReference>
<dbReference type="AlphaFoldDB" id="A0A9X0WED8"/>
<dbReference type="InterPro" id="IPR058240">
    <property type="entry name" value="rSAM_sf"/>
</dbReference>
<dbReference type="GO" id="GO:0003824">
    <property type="term" value="F:catalytic activity"/>
    <property type="evidence" value="ECO:0007669"/>
    <property type="project" value="InterPro"/>
</dbReference>
<keyword evidence="3" id="KW-0479">Metal-binding</keyword>
<evidence type="ECO:0000256" key="6">
    <source>
        <dbReference type="SAM" id="MobiDB-lite"/>
    </source>
</evidence>
<dbReference type="InterPro" id="IPR006158">
    <property type="entry name" value="Cobalamin-bd"/>
</dbReference>
<dbReference type="GO" id="GO:0005829">
    <property type="term" value="C:cytosol"/>
    <property type="evidence" value="ECO:0007669"/>
    <property type="project" value="TreeGrafter"/>
</dbReference>
<dbReference type="PROSITE" id="PS51918">
    <property type="entry name" value="RADICAL_SAM"/>
    <property type="match status" value="1"/>
</dbReference>
<protein>
    <submittedName>
        <fullName evidence="9">B12-binding domain-containing radical SAM protein</fullName>
    </submittedName>
</protein>
<evidence type="ECO:0000259" key="8">
    <source>
        <dbReference type="PROSITE" id="PS51918"/>
    </source>
</evidence>
<feature type="domain" description="Radical SAM core" evidence="8">
    <location>
        <begin position="160"/>
        <end position="394"/>
    </location>
</feature>
<keyword evidence="5" id="KW-0411">Iron-sulfur</keyword>
<evidence type="ECO:0000256" key="5">
    <source>
        <dbReference type="ARBA" id="ARBA00023014"/>
    </source>
</evidence>
<dbReference type="InterPro" id="IPR007197">
    <property type="entry name" value="rSAM"/>
</dbReference>
<keyword evidence="10" id="KW-1185">Reference proteome</keyword>
<evidence type="ECO:0000259" key="7">
    <source>
        <dbReference type="PROSITE" id="PS51332"/>
    </source>
</evidence>
<comment type="cofactor">
    <cofactor evidence="1">
        <name>[4Fe-4S] cluster</name>
        <dbReference type="ChEBI" id="CHEBI:49883"/>
    </cofactor>
</comment>
<dbReference type="PANTHER" id="PTHR43409">
    <property type="entry name" value="ANAEROBIC MAGNESIUM-PROTOPORPHYRIN IX MONOMETHYL ESTER CYCLASE-RELATED"/>
    <property type="match status" value="1"/>
</dbReference>
<organism evidence="9 10">
    <name type="scientific">Thiocapsa imhoffii</name>
    <dbReference type="NCBI Taxonomy" id="382777"/>
    <lineage>
        <taxon>Bacteria</taxon>
        <taxon>Pseudomonadati</taxon>
        <taxon>Pseudomonadota</taxon>
        <taxon>Gammaproteobacteria</taxon>
        <taxon>Chromatiales</taxon>
        <taxon>Chromatiaceae</taxon>
        <taxon>Thiocapsa</taxon>
    </lineage>
</organism>
<feature type="region of interest" description="Disordered" evidence="6">
    <location>
        <begin position="482"/>
        <end position="514"/>
    </location>
</feature>
<evidence type="ECO:0000256" key="1">
    <source>
        <dbReference type="ARBA" id="ARBA00001966"/>
    </source>
</evidence>
<name>A0A9X0WED8_9GAMM</name>
<dbReference type="InterPro" id="IPR025288">
    <property type="entry name" value="DUF4080"/>
</dbReference>
<evidence type="ECO:0000313" key="10">
    <source>
        <dbReference type="Proteomes" id="UP001138802"/>
    </source>
</evidence>
<dbReference type="InterPro" id="IPR051198">
    <property type="entry name" value="BchE-like"/>
</dbReference>
<accession>A0A9X0WED8</accession>
<dbReference type="Gene3D" id="3.40.50.280">
    <property type="entry name" value="Cobalamin-binding domain"/>
    <property type="match status" value="1"/>
</dbReference>
<feature type="domain" description="B12-binding" evidence="7">
    <location>
        <begin position="3"/>
        <end position="135"/>
    </location>
</feature>
<evidence type="ECO:0000256" key="4">
    <source>
        <dbReference type="ARBA" id="ARBA00023004"/>
    </source>
</evidence>
<evidence type="ECO:0000256" key="2">
    <source>
        <dbReference type="ARBA" id="ARBA00022691"/>
    </source>
</evidence>
<dbReference type="InterPro" id="IPR006638">
    <property type="entry name" value="Elp3/MiaA/NifB-like_rSAM"/>
</dbReference>
<dbReference type="Proteomes" id="UP001138802">
    <property type="component" value="Unassembled WGS sequence"/>
</dbReference>
<reference evidence="9 10" key="1">
    <citation type="journal article" date="2020" name="Microorganisms">
        <title>Osmotic Adaptation and Compatible Solute Biosynthesis of Phototrophic Bacteria as Revealed from Genome Analyses.</title>
        <authorList>
            <person name="Imhoff J.F."/>
            <person name="Rahn T."/>
            <person name="Kunzel S."/>
            <person name="Keller A."/>
            <person name="Neulinger S.C."/>
        </authorList>
    </citation>
    <scope>NUCLEOTIDE SEQUENCE [LARGE SCALE GENOMIC DNA]</scope>
    <source>
        <strain evidence="9 10">DSM 21303</strain>
    </source>
</reference>
<evidence type="ECO:0000313" key="9">
    <source>
        <dbReference type="EMBL" id="MBK1643092.1"/>
    </source>
</evidence>
<dbReference type="InterPro" id="IPR023404">
    <property type="entry name" value="rSAM_horseshoe"/>
</dbReference>
<dbReference type="SUPFAM" id="SSF102114">
    <property type="entry name" value="Radical SAM enzymes"/>
    <property type="match status" value="1"/>
</dbReference>
<dbReference type="GO" id="GO:0031419">
    <property type="term" value="F:cobalamin binding"/>
    <property type="evidence" value="ECO:0007669"/>
    <property type="project" value="InterPro"/>
</dbReference>
<feature type="compositionally biased region" description="Basic residues" evidence="6">
    <location>
        <begin position="501"/>
        <end position="514"/>
    </location>
</feature>
<feature type="compositionally biased region" description="Basic and acidic residues" evidence="6">
    <location>
        <begin position="484"/>
        <end position="496"/>
    </location>
</feature>
<keyword evidence="4" id="KW-0408">Iron</keyword>
<dbReference type="InterPro" id="IPR036724">
    <property type="entry name" value="Cobalamin-bd_sf"/>
</dbReference>
<proteinExistence type="predicted"/>